<dbReference type="InterPro" id="IPR007527">
    <property type="entry name" value="Znf_SWIM"/>
</dbReference>
<feature type="region of interest" description="Disordered" evidence="2">
    <location>
        <begin position="369"/>
        <end position="398"/>
    </location>
</feature>
<dbReference type="Pfam" id="PF10551">
    <property type="entry name" value="MULE"/>
    <property type="match status" value="1"/>
</dbReference>
<keyword evidence="1" id="KW-0863">Zinc-finger</keyword>
<dbReference type="Proteomes" id="UP000596660">
    <property type="component" value="Unplaced"/>
</dbReference>
<keyword evidence="1" id="KW-0479">Metal-binding</keyword>
<evidence type="ECO:0000313" key="5">
    <source>
        <dbReference type="Proteomes" id="UP000596660"/>
    </source>
</evidence>
<dbReference type="PROSITE" id="PS50966">
    <property type="entry name" value="ZF_SWIM"/>
    <property type="match status" value="1"/>
</dbReference>
<reference evidence="4" key="1">
    <citation type="journal article" date="2017" name="Nature">
        <title>The genome of Chenopodium quinoa.</title>
        <authorList>
            <person name="Jarvis D.E."/>
            <person name="Ho Y.S."/>
            <person name="Lightfoot D.J."/>
            <person name="Schmoeckel S.M."/>
            <person name="Li B."/>
            <person name="Borm T.J.A."/>
            <person name="Ohyanagi H."/>
            <person name="Mineta K."/>
            <person name="Michell C.T."/>
            <person name="Saber N."/>
            <person name="Kharbatia N.M."/>
            <person name="Rupper R.R."/>
            <person name="Sharp A.R."/>
            <person name="Dally N."/>
            <person name="Boughton B.A."/>
            <person name="Woo Y.H."/>
            <person name="Gao G."/>
            <person name="Schijlen E.G.W.M."/>
            <person name="Guo X."/>
            <person name="Momin A.A."/>
            <person name="Negrao S."/>
            <person name="Al-Babili S."/>
            <person name="Gehring C."/>
            <person name="Roessner U."/>
            <person name="Jung C."/>
            <person name="Murphy K."/>
            <person name="Arold S.T."/>
            <person name="Gojobori T."/>
            <person name="van der Linden C.G."/>
            <person name="van Loo E.N."/>
            <person name="Jellen E.N."/>
            <person name="Maughan P.J."/>
            <person name="Tester M."/>
        </authorList>
    </citation>
    <scope>NUCLEOTIDE SEQUENCE [LARGE SCALE GENOMIC DNA]</scope>
    <source>
        <strain evidence="4">cv. PI 614886</strain>
    </source>
</reference>
<dbReference type="AlphaFoldDB" id="A0A803MQ39"/>
<dbReference type="Pfam" id="PF04434">
    <property type="entry name" value="SWIM"/>
    <property type="match status" value="1"/>
</dbReference>
<evidence type="ECO:0000259" key="3">
    <source>
        <dbReference type="PROSITE" id="PS50966"/>
    </source>
</evidence>
<keyword evidence="5" id="KW-1185">Reference proteome</keyword>
<name>A0A803MQ39_CHEQI</name>
<evidence type="ECO:0000256" key="1">
    <source>
        <dbReference type="PROSITE-ProRule" id="PRU00325"/>
    </source>
</evidence>
<sequence>MENSTFDTTNCSNLIHELLQKQRQIETEFEIDLNRSIIEEEETNCFGDEFVPIFNNPDNADEAIDNADEAIENAEDPIHNAENQVVPDKSIDSNSEQTTKSDATKDTNPIDAYGLDLRGSFVGVVRETFVEILELYEKHAAILGFSIRKHTTRFKQHTKIVTEKNYVCSAEGKRHSGQKKTKLVEMVDEEDVNVKTRKPRQVSITRSNCKACIRAKVNKEGQFEVVAHVIEHNHELTKPQWHYLHRSERKMTEEKVVTIKTMKSSGLTTMDTYNYMATEAGGEQNIGHSVVDHLNFCSRLRMEQIEAGDAQTLRQIETEFEIDLNRSIIEEEETNCFGDEFVPIFNNPDNADEAIDNADEAIENAEDPIHNAENQVVPDKSIDSNSEQTTKSDATKDTNPIDAYGLDLRGSFVGVVRETFVEILELYEKHAAILGFSIRKHTTRFKQHTKIVTEKNYVCSAEGKRHSGQKKTKLVEMVDEEDVNVKTRKPRQVSITRSNCKACIRAKVNKEGQFEVVAHVIEHNHELTKPQWHYLHRSERKMTEEKVVTIKTMKSSGLTTMDTYNYMATEAGGEQNIGHSVVDHLNFCSRLRMEQIEAGDAQTLVNILSQEQSEDPNFFFRVKFDKEGRICNIFWRDSMMLEDYRIYGDVLVFDTTYRTNIYNLICAPFVGINNHWHNCMFACAFIGDETTDSFVWLLQTFFKAMEDRKPTSIFTDQDQAMENAILEVIPNTRHRLCIWHLEQNAITRFGALKKDKEFKFAFNQCLKMCVTEQEFEAKDFFSTGILSSQRSESTNHAIGFRASKATTLTEFYTIFKKTTNRWRSIEKYDEFTCIKSIAFTSLPLSGMLKHAAQVFTLSLFRNFEEEFGYSMATTVQMLGSNEECLLYQVTLEDKPWSAHQVNYIQESQTVWCTCKNFEASGWLCYHCIRILHLHSVTRIPDKYVSKRWTKFAKTEAWDRLKNQDPKQQYIPWRQTMMRKYYNLILKSQENEETRAFMEESFRNSLKMVEDLLASAAQKKVQKLLLTFLMWQTTLKAILTLLQHRVQAHVYQ</sequence>
<reference evidence="4" key="2">
    <citation type="submission" date="2021-03" db="UniProtKB">
        <authorList>
            <consortium name="EnsemblPlants"/>
        </authorList>
    </citation>
    <scope>IDENTIFICATION</scope>
</reference>
<keyword evidence="1" id="KW-0862">Zinc</keyword>
<dbReference type="PANTHER" id="PTHR47718:SF17">
    <property type="entry name" value="PROTEIN FAR1-RELATED SEQUENCE 5-LIKE"/>
    <property type="match status" value="1"/>
</dbReference>
<feature type="domain" description="SWIM-type" evidence="3">
    <location>
        <begin position="887"/>
        <end position="935"/>
    </location>
</feature>
<dbReference type="Gramene" id="AUR62033390-RA">
    <property type="protein sequence ID" value="AUR62033390-RA:cds"/>
    <property type="gene ID" value="AUR62033390"/>
</dbReference>
<dbReference type="OMA" id="EDPIHNA"/>
<dbReference type="Pfam" id="PF03101">
    <property type="entry name" value="FAR1"/>
    <property type="match status" value="2"/>
</dbReference>
<evidence type="ECO:0000256" key="2">
    <source>
        <dbReference type="SAM" id="MobiDB-lite"/>
    </source>
</evidence>
<dbReference type="GO" id="GO:0008270">
    <property type="term" value="F:zinc ion binding"/>
    <property type="evidence" value="ECO:0007669"/>
    <property type="project" value="UniProtKB-KW"/>
</dbReference>
<protein>
    <recommendedName>
        <fullName evidence="3">SWIM-type domain-containing protein</fullName>
    </recommendedName>
</protein>
<feature type="region of interest" description="Disordered" evidence="2">
    <location>
        <begin position="78"/>
        <end position="107"/>
    </location>
</feature>
<proteinExistence type="predicted"/>
<dbReference type="PANTHER" id="PTHR47718">
    <property type="entry name" value="OS01G0519700 PROTEIN"/>
    <property type="match status" value="1"/>
</dbReference>
<feature type="compositionally biased region" description="Polar residues" evidence="2">
    <location>
        <begin position="383"/>
        <end position="392"/>
    </location>
</feature>
<feature type="compositionally biased region" description="Polar residues" evidence="2">
    <location>
        <begin position="92"/>
        <end position="101"/>
    </location>
</feature>
<accession>A0A803MQ39</accession>
<organism evidence="4 5">
    <name type="scientific">Chenopodium quinoa</name>
    <name type="common">Quinoa</name>
    <dbReference type="NCBI Taxonomy" id="63459"/>
    <lineage>
        <taxon>Eukaryota</taxon>
        <taxon>Viridiplantae</taxon>
        <taxon>Streptophyta</taxon>
        <taxon>Embryophyta</taxon>
        <taxon>Tracheophyta</taxon>
        <taxon>Spermatophyta</taxon>
        <taxon>Magnoliopsida</taxon>
        <taxon>eudicotyledons</taxon>
        <taxon>Gunneridae</taxon>
        <taxon>Pentapetalae</taxon>
        <taxon>Caryophyllales</taxon>
        <taxon>Chenopodiaceae</taxon>
        <taxon>Chenopodioideae</taxon>
        <taxon>Atripliceae</taxon>
        <taxon>Chenopodium</taxon>
    </lineage>
</organism>
<evidence type="ECO:0000313" key="4">
    <source>
        <dbReference type="EnsemblPlants" id="AUR62033390-RA:cds"/>
    </source>
</evidence>
<dbReference type="EnsemblPlants" id="AUR62033390-RA">
    <property type="protein sequence ID" value="AUR62033390-RA:cds"/>
    <property type="gene ID" value="AUR62033390"/>
</dbReference>
<dbReference type="InterPro" id="IPR004330">
    <property type="entry name" value="FAR1_DNA_bnd_dom"/>
</dbReference>
<dbReference type="InterPro" id="IPR018289">
    <property type="entry name" value="MULE_transposase_dom"/>
</dbReference>